<organism evidence="1 2">
    <name type="scientific">Myotis myotis</name>
    <name type="common">Greater mouse-eared bat</name>
    <name type="synonym">Vespertilio myotis</name>
    <dbReference type="NCBI Taxonomy" id="51298"/>
    <lineage>
        <taxon>Eukaryota</taxon>
        <taxon>Metazoa</taxon>
        <taxon>Chordata</taxon>
        <taxon>Craniata</taxon>
        <taxon>Vertebrata</taxon>
        <taxon>Euteleostomi</taxon>
        <taxon>Mammalia</taxon>
        <taxon>Eutheria</taxon>
        <taxon>Laurasiatheria</taxon>
        <taxon>Chiroptera</taxon>
        <taxon>Yangochiroptera</taxon>
        <taxon>Vespertilionidae</taxon>
        <taxon>Myotis</taxon>
    </lineage>
</organism>
<evidence type="ECO:0000313" key="1">
    <source>
        <dbReference type="EMBL" id="KAF6310739.1"/>
    </source>
</evidence>
<evidence type="ECO:0000313" key="2">
    <source>
        <dbReference type="Proteomes" id="UP000527355"/>
    </source>
</evidence>
<comment type="caution">
    <text evidence="1">The sequence shown here is derived from an EMBL/GenBank/DDBJ whole genome shotgun (WGS) entry which is preliminary data.</text>
</comment>
<sequence>MACHRPCILLEPVCCMSSRMARAAKESRTSSFQSSPRCCLLCLVPEGMANCCCLPSQMSGWLGILVSRHLMETGYHQVQPSVTALQTGKQPQEVESLCTKSTGTSLWSEEVIWEDLLHRSTCSLSSCY</sequence>
<name>A0A7J7UCZ4_MYOMY</name>
<reference evidence="1 2" key="1">
    <citation type="journal article" date="2020" name="Nature">
        <title>Six reference-quality genomes reveal evolution of bat adaptations.</title>
        <authorList>
            <person name="Jebb D."/>
            <person name="Huang Z."/>
            <person name="Pippel M."/>
            <person name="Hughes G.M."/>
            <person name="Lavrichenko K."/>
            <person name="Devanna P."/>
            <person name="Winkler S."/>
            <person name="Jermiin L.S."/>
            <person name="Skirmuntt E.C."/>
            <person name="Katzourakis A."/>
            <person name="Burkitt-Gray L."/>
            <person name="Ray D.A."/>
            <person name="Sullivan K.A.M."/>
            <person name="Roscito J.G."/>
            <person name="Kirilenko B.M."/>
            <person name="Davalos L.M."/>
            <person name="Corthals A.P."/>
            <person name="Power M.L."/>
            <person name="Jones G."/>
            <person name="Ransome R.D."/>
            <person name="Dechmann D.K.N."/>
            <person name="Locatelli A.G."/>
            <person name="Puechmaille S.J."/>
            <person name="Fedrigo O."/>
            <person name="Jarvis E.D."/>
            <person name="Hiller M."/>
            <person name="Vernes S.C."/>
            <person name="Myers E.W."/>
            <person name="Teeling E.C."/>
        </authorList>
    </citation>
    <scope>NUCLEOTIDE SEQUENCE [LARGE SCALE GENOMIC DNA]</scope>
    <source>
        <strain evidence="1">MMyoMyo1</strain>
        <tissue evidence="1">Flight muscle</tissue>
    </source>
</reference>
<dbReference type="Proteomes" id="UP000527355">
    <property type="component" value="Unassembled WGS sequence"/>
</dbReference>
<accession>A0A7J7UCZ4</accession>
<protein>
    <submittedName>
        <fullName evidence="1">Uncharacterized protein</fullName>
    </submittedName>
</protein>
<proteinExistence type="predicted"/>
<keyword evidence="2" id="KW-1185">Reference proteome</keyword>
<dbReference type="EMBL" id="JABWUV010000013">
    <property type="protein sequence ID" value="KAF6310739.1"/>
    <property type="molecule type" value="Genomic_DNA"/>
</dbReference>
<dbReference type="AlphaFoldDB" id="A0A7J7UCZ4"/>
<gene>
    <name evidence="1" type="ORF">mMyoMyo1_008787</name>
</gene>